<keyword evidence="4" id="KW-1185">Reference proteome</keyword>
<dbReference type="Gene3D" id="3.40.1740.10">
    <property type="entry name" value="VC0467-like"/>
    <property type="match status" value="1"/>
</dbReference>
<dbReference type="PANTHER" id="PTHR30327:SF1">
    <property type="entry name" value="UPF0301 PROTEIN YQGE"/>
    <property type="match status" value="1"/>
</dbReference>
<dbReference type="AlphaFoldDB" id="A0A0R0BIU8"/>
<evidence type="ECO:0000313" key="3">
    <source>
        <dbReference type="EMBL" id="KRG57215.1"/>
    </source>
</evidence>
<evidence type="ECO:0000256" key="2">
    <source>
        <dbReference type="HAMAP-Rule" id="MF_00758"/>
    </source>
</evidence>
<gene>
    <name evidence="3" type="ORF">ABB25_09980</name>
</gene>
<dbReference type="STRING" id="266128.ABB25_09980"/>
<dbReference type="NCBIfam" id="NF001266">
    <property type="entry name" value="PRK00228.1-1"/>
    <property type="match status" value="1"/>
</dbReference>
<dbReference type="Pfam" id="PF02622">
    <property type="entry name" value="DUF179"/>
    <property type="match status" value="1"/>
</dbReference>
<dbReference type="OrthoDB" id="9807486at2"/>
<evidence type="ECO:0000256" key="1">
    <source>
        <dbReference type="ARBA" id="ARBA00009600"/>
    </source>
</evidence>
<dbReference type="Proteomes" id="UP000051254">
    <property type="component" value="Unassembled WGS sequence"/>
</dbReference>
<dbReference type="RefSeq" id="WP_057666357.1">
    <property type="nucleotide sequence ID" value="NZ_JBEWQO010000001.1"/>
</dbReference>
<sequence>MSASSLHLANHLLVAAPSLQQEPFARGVALICQHDAQGAMAVLVNQPSEYTLGEVFAQIGIDSDDPALQAVPVLNGGPVHSERGFVIHDDARDWGSSLTVADGLYLTTSRDILQAMAQGNGPRNVVVALGCAGWGPGQLEAELAENSWLTVPAASSILFDLPLAQRWHGAANLLGVDMTHLTDYSGRA</sequence>
<name>A0A0R0BIU8_9GAMM</name>
<evidence type="ECO:0000313" key="4">
    <source>
        <dbReference type="Proteomes" id="UP000051254"/>
    </source>
</evidence>
<reference evidence="3 4" key="1">
    <citation type="submission" date="2015-05" db="EMBL/GenBank/DDBJ databases">
        <title>Genome sequencing and analysis of members of genus Stenotrophomonas.</title>
        <authorList>
            <person name="Patil P.P."/>
            <person name="Midha S."/>
            <person name="Patil P.B."/>
        </authorList>
    </citation>
    <scope>NUCLEOTIDE SEQUENCE [LARGE SCALE GENOMIC DNA]</scope>
    <source>
        <strain evidence="3 4">DSM 17805</strain>
    </source>
</reference>
<dbReference type="HAMAP" id="MF_00758">
    <property type="entry name" value="UPF0301"/>
    <property type="match status" value="1"/>
</dbReference>
<dbReference type="PATRIC" id="fig|266128.3.peg.866"/>
<dbReference type="InterPro" id="IPR003774">
    <property type="entry name" value="AlgH-like"/>
</dbReference>
<organism evidence="3 4">
    <name type="scientific">Stenotrophomonas koreensis</name>
    <dbReference type="NCBI Taxonomy" id="266128"/>
    <lineage>
        <taxon>Bacteria</taxon>
        <taxon>Pseudomonadati</taxon>
        <taxon>Pseudomonadota</taxon>
        <taxon>Gammaproteobacteria</taxon>
        <taxon>Lysobacterales</taxon>
        <taxon>Lysobacteraceae</taxon>
        <taxon>Stenotrophomonas</taxon>
    </lineage>
</organism>
<dbReference type="PANTHER" id="PTHR30327">
    <property type="entry name" value="UNCHARACTERIZED PROTEIN YQGE"/>
    <property type="match status" value="1"/>
</dbReference>
<dbReference type="SUPFAM" id="SSF143456">
    <property type="entry name" value="VC0467-like"/>
    <property type="match status" value="1"/>
</dbReference>
<proteinExistence type="inferred from homology"/>
<accession>A0A0R0BIU8</accession>
<protein>
    <recommendedName>
        <fullName evidence="2">UPF0301 protein ABB25_09980</fullName>
    </recommendedName>
</protein>
<dbReference type="EMBL" id="LDJH01000016">
    <property type="protein sequence ID" value="KRG57215.1"/>
    <property type="molecule type" value="Genomic_DNA"/>
</dbReference>
<comment type="similarity">
    <text evidence="1 2">Belongs to the UPF0301 (AlgH) family.</text>
</comment>
<comment type="caution">
    <text evidence="3">The sequence shown here is derived from an EMBL/GenBank/DDBJ whole genome shotgun (WGS) entry which is preliminary data.</text>
</comment>
<dbReference type="GO" id="GO:0005829">
    <property type="term" value="C:cytosol"/>
    <property type="evidence" value="ECO:0007669"/>
    <property type="project" value="TreeGrafter"/>
</dbReference>